<evidence type="ECO:0000256" key="1">
    <source>
        <dbReference type="SAM" id="MobiDB-lite"/>
    </source>
</evidence>
<comment type="caution">
    <text evidence="3">The sequence shown here is derived from an EMBL/GenBank/DDBJ whole genome shotgun (WGS) entry which is preliminary data.</text>
</comment>
<evidence type="ECO:0000313" key="3">
    <source>
        <dbReference type="EMBL" id="KAK4809700.1"/>
    </source>
</evidence>
<name>A0AAN7MM94_MYCAM</name>
<feature type="region of interest" description="Disordered" evidence="1">
    <location>
        <begin position="180"/>
        <end position="229"/>
    </location>
</feature>
<evidence type="ECO:0000313" key="4">
    <source>
        <dbReference type="Proteomes" id="UP001333110"/>
    </source>
</evidence>
<dbReference type="Proteomes" id="UP001333110">
    <property type="component" value="Unassembled WGS sequence"/>
</dbReference>
<organism evidence="3 4">
    <name type="scientific">Mycteria americana</name>
    <name type="common">Wood stork</name>
    <dbReference type="NCBI Taxonomy" id="33587"/>
    <lineage>
        <taxon>Eukaryota</taxon>
        <taxon>Metazoa</taxon>
        <taxon>Chordata</taxon>
        <taxon>Craniata</taxon>
        <taxon>Vertebrata</taxon>
        <taxon>Euteleostomi</taxon>
        <taxon>Archelosauria</taxon>
        <taxon>Archosauria</taxon>
        <taxon>Dinosauria</taxon>
        <taxon>Saurischia</taxon>
        <taxon>Theropoda</taxon>
        <taxon>Coelurosauria</taxon>
        <taxon>Aves</taxon>
        <taxon>Neognathae</taxon>
        <taxon>Neoaves</taxon>
        <taxon>Aequornithes</taxon>
        <taxon>Ciconiiformes</taxon>
        <taxon>Ciconiidae</taxon>
        <taxon>Mycteria</taxon>
    </lineage>
</organism>
<dbReference type="EMBL" id="JAUNZN010000020">
    <property type="protein sequence ID" value="KAK4809700.1"/>
    <property type="molecule type" value="Genomic_DNA"/>
</dbReference>
<accession>A0AAN7MM94</accession>
<evidence type="ECO:0000313" key="2">
    <source>
        <dbReference type="EMBL" id="KAK4805541.1"/>
    </source>
</evidence>
<reference evidence="3 4" key="1">
    <citation type="journal article" date="2023" name="J. Hered.">
        <title>Chromosome-level genome of the wood stork (Mycteria americana) provides insight into avian chromosome evolution.</title>
        <authorList>
            <person name="Flamio R. Jr."/>
            <person name="Ramstad K.M."/>
        </authorList>
    </citation>
    <scope>NUCLEOTIDE SEQUENCE [LARGE SCALE GENOMIC DNA]</scope>
    <source>
        <strain evidence="3">JAX WOST 10</strain>
    </source>
</reference>
<dbReference type="AlphaFoldDB" id="A0AAN7MM94"/>
<protein>
    <submittedName>
        <fullName evidence="3">Uncharacterized protein</fullName>
    </submittedName>
</protein>
<feature type="compositionally biased region" description="Polar residues" evidence="1">
    <location>
        <begin position="184"/>
        <end position="193"/>
    </location>
</feature>
<sequence>MAGNPPAGPAANISPHHPSSLPPIESFPLRLPMALEVPRVSFTILAMPPPVTACVLPSVLGLPVSSEPAQLLPITYQLGQASVWQGVPGPLGAPGQLVQLPCGVQLSHVPAPCPPAYGWGQQVVTGTLVPHQLMGLGLWAMVQGEPLYPTGSCPLHVPARPGPPPRRHPLSQHWVQGPSVLHSLPSSTQNPLEASNKDRLAIEDSVPAPSPHQTVLAPPNGRTTDKAQR</sequence>
<proteinExistence type="predicted"/>
<dbReference type="EMBL" id="JAUNZN010000078">
    <property type="protein sequence ID" value="KAK4805541.1"/>
    <property type="molecule type" value="Genomic_DNA"/>
</dbReference>
<keyword evidence="4" id="KW-1185">Reference proteome</keyword>
<gene>
    <name evidence="3" type="ORF">QYF61_003188</name>
    <name evidence="2" type="ORF">QYF61_008247</name>
</gene>